<protein>
    <submittedName>
        <fullName evidence="1">Uncharacterized protein</fullName>
    </submittedName>
</protein>
<dbReference type="STRING" id="311333.SAMN05421664_1403"/>
<gene>
    <name evidence="1" type="ORF">SAMN05421664_1403</name>
</gene>
<evidence type="ECO:0000313" key="2">
    <source>
        <dbReference type="Proteomes" id="UP000199627"/>
    </source>
</evidence>
<reference evidence="2" key="1">
    <citation type="submission" date="2016-10" db="EMBL/GenBank/DDBJ databases">
        <authorList>
            <person name="Varghese N."/>
            <person name="Submissions S."/>
        </authorList>
    </citation>
    <scope>NUCLEOTIDE SEQUENCE [LARGE SCALE GENOMIC DNA]</scope>
    <source>
        <strain evidence="2">DSM 17072</strain>
    </source>
</reference>
<dbReference type="AlphaFoldDB" id="A0A1H1AFU4"/>
<dbReference type="Proteomes" id="UP000199627">
    <property type="component" value="Unassembled WGS sequence"/>
</dbReference>
<accession>A0A1H1AFU4</accession>
<keyword evidence="2" id="KW-1185">Reference proteome</keyword>
<evidence type="ECO:0000313" key="1">
    <source>
        <dbReference type="EMBL" id="SDQ38509.1"/>
    </source>
</evidence>
<dbReference type="RefSeq" id="WP_089754999.1">
    <property type="nucleotide sequence ID" value="NZ_FNKL01000002.1"/>
</dbReference>
<dbReference type="EMBL" id="FNKL01000002">
    <property type="protein sequence ID" value="SDQ38509.1"/>
    <property type="molecule type" value="Genomic_DNA"/>
</dbReference>
<dbReference type="OrthoDB" id="1332052at2"/>
<proteinExistence type="predicted"/>
<sequence length="202" mass="23150">MGIAKKCLKFVNKDGKTKIIRDNVEIISDIPSEDLGYYIDELLNDAGKQGKSWDDYLDNFIKYVTKLNYNSTLQKLNLNTKLTKQIAAETNNFKRYFFKIEQGMIKTHKGVFDSGGEYIDWIITDNNEFFIGHGHAFLSGNSNTIKNAGTAIIKEGKLISIVNGSGHYLPRPEYLDVAITHFKEINIIADEYRIFKWKPKIK</sequence>
<organism evidence="1 2">
    <name type="scientific">Chryseobacterium soldanellicola</name>
    <dbReference type="NCBI Taxonomy" id="311333"/>
    <lineage>
        <taxon>Bacteria</taxon>
        <taxon>Pseudomonadati</taxon>
        <taxon>Bacteroidota</taxon>
        <taxon>Flavobacteriia</taxon>
        <taxon>Flavobacteriales</taxon>
        <taxon>Weeksellaceae</taxon>
        <taxon>Chryseobacterium group</taxon>
        <taxon>Chryseobacterium</taxon>
    </lineage>
</organism>
<name>A0A1H1AFU4_9FLAO</name>